<dbReference type="SUPFAM" id="SSF56219">
    <property type="entry name" value="DNase I-like"/>
    <property type="match status" value="1"/>
</dbReference>
<keyword evidence="5" id="KW-1185">Reference proteome</keyword>
<feature type="domain" description="RNase H type-1" evidence="3">
    <location>
        <begin position="1203"/>
        <end position="1319"/>
    </location>
</feature>
<evidence type="ECO:0000256" key="2">
    <source>
        <dbReference type="SAM" id="Phobius"/>
    </source>
</evidence>
<reference evidence="4" key="1">
    <citation type="submission" date="2019-09" db="EMBL/GenBank/DDBJ databases">
        <title>Draft genome information of white flower Hibiscus syriacus.</title>
        <authorList>
            <person name="Kim Y.-M."/>
        </authorList>
    </citation>
    <scope>NUCLEOTIDE SEQUENCE [LARGE SCALE GENOMIC DNA]</scope>
    <source>
        <strain evidence="4">YM2019G1</strain>
    </source>
</reference>
<keyword evidence="2" id="KW-0472">Membrane</keyword>
<dbReference type="CDD" id="cd06222">
    <property type="entry name" value="RNase_H_like"/>
    <property type="match status" value="1"/>
</dbReference>
<keyword evidence="2" id="KW-0812">Transmembrane</keyword>
<dbReference type="Gene3D" id="3.30.420.10">
    <property type="entry name" value="Ribonuclease H-like superfamily/Ribonuclease H"/>
    <property type="match status" value="1"/>
</dbReference>
<dbReference type="InterPro" id="IPR036397">
    <property type="entry name" value="RNaseH_sf"/>
</dbReference>
<dbReference type="GO" id="GO:0003676">
    <property type="term" value="F:nucleic acid binding"/>
    <property type="evidence" value="ECO:0007669"/>
    <property type="project" value="InterPro"/>
</dbReference>
<feature type="compositionally biased region" description="Basic and acidic residues" evidence="1">
    <location>
        <begin position="389"/>
        <end position="400"/>
    </location>
</feature>
<evidence type="ECO:0000256" key="1">
    <source>
        <dbReference type="SAM" id="MobiDB-lite"/>
    </source>
</evidence>
<gene>
    <name evidence="4" type="ORF">F3Y22_tig00112259pilonHSYRG00056</name>
</gene>
<sequence>MGQWVVSRVSSMIFHGYLVVEIFKGFFHFSWIFGCRDSFLISKRFNFIKVRVLLSQNYGSWKVKVVQKIFLKAVAEEMTLREGMYLMGKWPRGGRGRGVRKKGFIGRRNGVLACSAGIPISWQHGDGLCSYCCIRVEGDNGSPITGRGIRFRQAEQKQTCPVSISLLQVVQLWVKEECKRGVFLVLLIVFATGTMSEEVAYLMEQLKFTEDESEDISPPRVISEDDLVEIDNGLLLRLLDTNVLRVRRIYELPMGLMRIETAEKIGNRVGKTIATDTRPGEGRMGEYLRVRVEIDCTKPLRRIFGACTTATPVRRMAQSDKHEEDRRDPLAERAARAPRGRPWLSGIVLLLSSNSNQGDGLYSSDHSGSDNSLPHTFPEVFMVCERTVMEEKQPERDPSVRAEIGSSSTGKRKSGESSKAKRKAKRINRQLVHISDSTLNSKVGTSEEEDPSEIPEENSEDILALAEAETEAIRLAIKMYGCFEVERAEGCVGLMILWNERIDVSLLSFSNLHIDVEVSGMGDKFRFTGFYGRSSWAKKKHNWEMISRLASTSSLPWCVGGDFNEIIHSDEKRGGWKPVRSHMEEFFQCLRGADLWDIRPKVGLFSWASGTRAKTYVCERIDRFVAKNDWRLMFPDYSVETIPMAMYDHSAILLKMVGEERNCDTRKDYFKFDFCWANEDQCRDIVKRIWEQDDSFTAKVGKIGISLGDWQRSRRTQAKREERRLRDYLTRLQSGPITDVNCELRRKALVDLKEVMDKDESYWFQRSCVAWLKDGDRNSSFFHARANGRRKKNRIEGLLTAPDEEILQAIDRCVTRSDNELLCREFSAEEVTSAFAQINPSKAPGFDGLSVRINGVLSDSFIPERASMRGPKISHLLYADNSLLFVKNSMEEVCKVKSILNQYEKASGQKVNFEKSSIYFSPNTPAADRMRFLSELGVVEASDPGNYLGLPLAVGKGKRATFNFIRDKTEKRIQGWTKRLLSFGGREVFIKSVVQALPVYAMSCYLIPEGVIEDIKSQARSYWWDLKLFNIALLGNQIWRLIQDENSLVFKVFKAKYFPSTSFFEAKLADRHSYAWASIMKAKEALREGCARWDENKLNRVLIADDAFKVLNTLIAPVHTDLMLWSHHTSGMYSAKSGYNWLKFQNSPLLIAEGIWNEVARAKVLPKIKIFGWRLCHEAIPSGGFLKRWFSGAVIPVSDGCPSPAAFGVVARDAYGMVLGGMARKIDPPFTAESIEALAFTEGIRFASENGWNNAIIEGDAISIVYRLSNQSTKKSQDFSTIGLLLNEARRLLTDLPSLKVFYVSRDANRVAHALAQWALSNHNPVEFFLDEPDCIKQLVIEDAIGI</sequence>
<feature type="compositionally biased region" description="Basic and acidic residues" evidence="1">
    <location>
        <begin position="317"/>
        <end position="335"/>
    </location>
</feature>
<dbReference type="PANTHER" id="PTHR33116:SF86">
    <property type="entry name" value="REVERSE TRANSCRIPTASE DOMAIN-CONTAINING PROTEIN"/>
    <property type="match status" value="1"/>
</dbReference>
<dbReference type="Gene3D" id="3.60.10.10">
    <property type="entry name" value="Endonuclease/exonuclease/phosphatase"/>
    <property type="match status" value="1"/>
</dbReference>
<evidence type="ECO:0000313" key="4">
    <source>
        <dbReference type="EMBL" id="KAE8669087.1"/>
    </source>
</evidence>
<dbReference type="Pfam" id="PF13456">
    <property type="entry name" value="RVT_3"/>
    <property type="match status" value="1"/>
</dbReference>
<feature type="compositionally biased region" description="Acidic residues" evidence="1">
    <location>
        <begin position="446"/>
        <end position="458"/>
    </location>
</feature>
<dbReference type="EMBL" id="VEPZ02001536">
    <property type="protein sequence ID" value="KAE8669087.1"/>
    <property type="molecule type" value="Genomic_DNA"/>
</dbReference>
<dbReference type="GO" id="GO:0004523">
    <property type="term" value="F:RNA-DNA hybrid ribonuclease activity"/>
    <property type="evidence" value="ECO:0007669"/>
    <property type="project" value="InterPro"/>
</dbReference>
<protein>
    <recommendedName>
        <fullName evidence="3">RNase H type-1 domain-containing protein</fullName>
    </recommendedName>
</protein>
<keyword evidence="2" id="KW-1133">Transmembrane helix</keyword>
<evidence type="ECO:0000313" key="5">
    <source>
        <dbReference type="Proteomes" id="UP000436088"/>
    </source>
</evidence>
<feature type="region of interest" description="Disordered" evidence="1">
    <location>
        <begin position="313"/>
        <end position="337"/>
    </location>
</feature>
<comment type="caution">
    <text evidence="4">The sequence shown here is derived from an EMBL/GenBank/DDBJ whole genome shotgun (WGS) entry which is preliminary data.</text>
</comment>
<feature type="region of interest" description="Disordered" evidence="1">
    <location>
        <begin position="438"/>
        <end position="458"/>
    </location>
</feature>
<dbReference type="PANTHER" id="PTHR33116">
    <property type="entry name" value="REVERSE TRANSCRIPTASE ZINC-BINDING DOMAIN-CONTAINING PROTEIN-RELATED-RELATED"/>
    <property type="match status" value="1"/>
</dbReference>
<feature type="transmembrane region" description="Helical" evidence="2">
    <location>
        <begin position="12"/>
        <end position="34"/>
    </location>
</feature>
<evidence type="ECO:0000259" key="3">
    <source>
        <dbReference type="Pfam" id="PF13456"/>
    </source>
</evidence>
<dbReference type="InterPro" id="IPR002156">
    <property type="entry name" value="RNaseH_domain"/>
</dbReference>
<proteinExistence type="predicted"/>
<name>A0A6A2YAI2_HIBSY</name>
<accession>A0A6A2YAI2</accession>
<organism evidence="4 5">
    <name type="scientific">Hibiscus syriacus</name>
    <name type="common">Rose of Sharon</name>
    <dbReference type="NCBI Taxonomy" id="106335"/>
    <lineage>
        <taxon>Eukaryota</taxon>
        <taxon>Viridiplantae</taxon>
        <taxon>Streptophyta</taxon>
        <taxon>Embryophyta</taxon>
        <taxon>Tracheophyta</taxon>
        <taxon>Spermatophyta</taxon>
        <taxon>Magnoliopsida</taxon>
        <taxon>eudicotyledons</taxon>
        <taxon>Gunneridae</taxon>
        <taxon>Pentapetalae</taxon>
        <taxon>rosids</taxon>
        <taxon>malvids</taxon>
        <taxon>Malvales</taxon>
        <taxon>Malvaceae</taxon>
        <taxon>Malvoideae</taxon>
        <taxon>Hibiscus</taxon>
    </lineage>
</organism>
<dbReference type="Proteomes" id="UP000436088">
    <property type="component" value="Unassembled WGS sequence"/>
</dbReference>
<dbReference type="InterPro" id="IPR036691">
    <property type="entry name" value="Endo/exonu/phosph_ase_sf"/>
</dbReference>
<dbReference type="InterPro" id="IPR044730">
    <property type="entry name" value="RNase_H-like_dom_plant"/>
</dbReference>
<feature type="region of interest" description="Disordered" evidence="1">
    <location>
        <begin position="389"/>
        <end position="426"/>
    </location>
</feature>